<dbReference type="InterPro" id="IPR051607">
    <property type="entry name" value="Metallo-dep_hydrolases"/>
</dbReference>
<evidence type="ECO:0000259" key="6">
    <source>
        <dbReference type="Pfam" id="PF22429"/>
    </source>
</evidence>
<evidence type="ECO:0000256" key="4">
    <source>
        <dbReference type="ARBA" id="ARBA00022833"/>
    </source>
</evidence>
<dbReference type="Pfam" id="PF22429">
    <property type="entry name" value="HutF_N"/>
    <property type="match status" value="1"/>
</dbReference>
<organism evidence="7 8">
    <name type="scientific">Marinomonas colpomeniae</name>
    <dbReference type="NCBI Taxonomy" id="2774408"/>
    <lineage>
        <taxon>Bacteria</taxon>
        <taxon>Pseudomonadati</taxon>
        <taxon>Pseudomonadota</taxon>
        <taxon>Gammaproteobacteria</taxon>
        <taxon>Oceanospirillales</taxon>
        <taxon>Oceanospirillaceae</taxon>
        <taxon>Marinomonas</taxon>
    </lineage>
</organism>
<dbReference type="EMBL" id="JACYFC010000002">
    <property type="protein sequence ID" value="MBD5771192.1"/>
    <property type="molecule type" value="Genomic_DNA"/>
</dbReference>
<evidence type="ECO:0000256" key="3">
    <source>
        <dbReference type="ARBA" id="ARBA00022801"/>
    </source>
</evidence>
<accession>A0ABR8NYS3</accession>
<evidence type="ECO:0000313" key="7">
    <source>
        <dbReference type="EMBL" id="MBD5771192.1"/>
    </source>
</evidence>
<evidence type="ECO:0000259" key="5">
    <source>
        <dbReference type="Pfam" id="PF01979"/>
    </source>
</evidence>
<name>A0ABR8NYS3_9GAMM</name>
<dbReference type="PANTHER" id="PTHR11271">
    <property type="entry name" value="GUANINE DEAMINASE"/>
    <property type="match status" value="1"/>
</dbReference>
<keyword evidence="8" id="KW-1185">Reference proteome</keyword>
<dbReference type="Gene3D" id="2.30.40.10">
    <property type="entry name" value="Urease, subunit C, domain 1"/>
    <property type="match status" value="1"/>
</dbReference>
<dbReference type="RefSeq" id="WP_191594533.1">
    <property type="nucleotide sequence ID" value="NZ_JACYFC010000002.1"/>
</dbReference>
<keyword evidence="4" id="KW-0862">Zinc</keyword>
<dbReference type="NCBIfam" id="NF006684">
    <property type="entry name" value="PRK09229.1-5"/>
    <property type="match status" value="1"/>
</dbReference>
<dbReference type="InterPro" id="IPR011059">
    <property type="entry name" value="Metal-dep_hydrolase_composite"/>
</dbReference>
<dbReference type="PANTHER" id="PTHR11271:SF48">
    <property type="entry name" value="AMIDOHYDROLASE-RELATED DOMAIN-CONTAINING PROTEIN"/>
    <property type="match status" value="1"/>
</dbReference>
<dbReference type="InterPro" id="IPR055156">
    <property type="entry name" value="HutF-like_N"/>
</dbReference>
<feature type="domain" description="Amidohydrolase-related" evidence="5">
    <location>
        <begin position="59"/>
        <end position="445"/>
    </location>
</feature>
<evidence type="ECO:0000256" key="2">
    <source>
        <dbReference type="ARBA" id="ARBA00022723"/>
    </source>
</evidence>
<feature type="domain" description="Formimidoylglutamate deiminase N-terminal" evidence="6">
    <location>
        <begin position="14"/>
        <end position="48"/>
    </location>
</feature>
<dbReference type="Gene3D" id="3.20.20.140">
    <property type="entry name" value="Metal-dependent hydrolases"/>
    <property type="match status" value="1"/>
</dbReference>
<dbReference type="GO" id="GO:0050416">
    <property type="term" value="F:formimidoylglutamate deiminase activity"/>
    <property type="evidence" value="ECO:0007669"/>
    <property type="project" value="UniProtKB-EC"/>
</dbReference>
<dbReference type="Proteomes" id="UP000604161">
    <property type="component" value="Unassembled WGS sequence"/>
</dbReference>
<dbReference type="Pfam" id="PF01979">
    <property type="entry name" value="Amidohydro_1"/>
    <property type="match status" value="1"/>
</dbReference>
<dbReference type="InterPro" id="IPR032466">
    <property type="entry name" value="Metal_Hydrolase"/>
</dbReference>
<evidence type="ECO:0000256" key="1">
    <source>
        <dbReference type="ARBA" id="ARBA00001947"/>
    </source>
</evidence>
<gene>
    <name evidence="7" type="ORF">IF202_09005</name>
</gene>
<proteinExistence type="predicted"/>
<dbReference type="InterPro" id="IPR010252">
    <property type="entry name" value="HutF"/>
</dbReference>
<dbReference type="NCBIfam" id="NF006682">
    <property type="entry name" value="PRK09229.1-3"/>
    <property type="match status" value="1"/>
</dbReference>
<dbReference type="SUPFAM" id="SSF51556">
    <property type="entry name" value="Metallo-dependent hydrolases"/>
    <property type="match status" value="1"/>
</dbReference>
<keyword evidence="3 7" id="KW-0378">Hydrolase</keyword>
<sequence>MTQTITSTHSAKQVYFAKQALLSSGWANNVLFTVNKGCFESIQQGQQPSQDATVLSGPVLPSLANVHSHAFQRIMAGAAEVSLNPNDSFWSWRDLMYKIVQKLTPDDTRIIATQLYIDMLKAGYTQVGEFHYLHHDIGGKHYGEQGEMSNQMISAADKSGMGLTLLPVLYSHSGFGGQTPNAGQARFIHSTEDYLKLHQACETKLANHATHKLGICFHSLRAVTKPQIETVLANLSTSMPIHIHISEQQKEVQDCLDWSGRRPVQWLQDEIGLSERWCLVHATHLDQKELQAITTSNAVAGLCPTTEANLGDGIFPAVEFEQANGRWGIGSDSHVSLSIVEELRTLEYGQRLRDQKRNRLYNSTNNHPEQYRVGDHLFKQALLGGNQACDVSLGLTEGNRADFIVLDANNPFLAASISSGENNSILNRWLFASNENLVRDVFVAGLQRIKDFHHAQEESSRLAFIQVIKKVMYDA</sequence>
<dbReference type="NCBIfam" id="TIGR02022">
    <property type="entry name" value="hutF"/>
    <property type="match status" value="1"/>
</dbReference>
<comment type="cofactor">
    <cofactor evidence="1">
        <name>Zn(2+)</name>
        <dbReference type="ChEBI" id="CHEBI:29105"/>
    </cofactor>
</comment>
<comment type="caution">
    <text evidence="7">The sequence shown here is derived from an EMBL/GenBank/DDBJ whole genome shotgun (WGS) entry which is preliminary data.</text>
</comment>
<reference evidence="7 8" key="1">
    <citation type="submission" date="2020-09" db="EMBL/GenBank/DDBJ databases">
        <title>Marinomonas sp. nov., isolated from the cysticercosis algae of Qingdao, China.</title>
        <authorList>
            <person name="Sun X."/>
        </authorList>
    </citation>
    <scope>NUCLEOTIDE SEQUENCE [LARGE SCALE GENOMIC DNA]</scope>
    <source>
        <strain evidence="7 8">SM2066</strain>
    </source>
</reference>
<dbReference type="EC" id="3.5.3.13" evidence="7"/>
<evidence type="ECO:0000313" key="8">
    <source>
        <dbReference type="Proteomes" id="UP000604161"/>
    </source>
</evidence>
<protein>
    <submittedName>
        <fullName evidence="7">Formimidoylglutamate deiminase</fullName>
        <ecNumber evidence="7">3.5.3.13</ecNumber>
    </submittedName>
</protein>
<keyword evidence="2" id="KW-0479">Metal-binding</keyword>
<dbReference type="NCBIfam" id="NF006681">
    <property type="entry name" value="PRK09229.1-2"/>
    <property type="match status" value="1"/>
</dbReference>
<dbReference type="InterPro" id="IPR006680">
    <property type="entry name" value="Amidohydro-rel"/>
</dbReference>